<accession>A0ABM8ICB2</accession>
<sequence>MKNRSLIIILLILPLCLLKGQQLNKDNFNQFVNKFTDVSFPLEPEQFFVLLSNLKTKHINRVEYDTYLRTKDDSFWEFNNDYEYCFGGKKKFDNYWLIFYSRHYLPEEINETIGEIVLETMTFDGKLISRILVNGGYGDTRDYTFQSKIYSPDKIELIYTKYIDVKLIKETNTYESKETKYTKYYYIQKDGKIVLIL</sequence>
<dbReference type="EMBL" id="AP028055">
    <property type="protein sequence ID" value="BEG99605.1"/>
    <property type="molecule type" value="Genomic_DNA"/>
</dbReference>
<dbReference type="RefSeq" id="WP_353330278.1">
    <property type="nucleotide sequence ID" value="NZ_AP028055.1"/>
</dbReference>
<reference evidence="1 2" key="1">
    <citation type="submission" date="2023-04" db="EMBL/GenBank/DDBJ databases">
        <title>Draft genome sequence of acteroides sedimenti strain YN3PY1.</title>
        <authorList>
            <person name="Yoshida N."/>
        </authorList>
    </citation>
    <scope>NUCLEOTIDE SEQUENCE [LARGE SCALE GENOMIC DNA]</scope>
    <source>
        <strain evidence="1 2">YN3PY1</strain>
    </source>
</reference>
<proteinExistence type="predicted"/>
<organism evidence="1 2">
    <name type="scientific">Bacteroides sedimenti</name>
    <dbReference type="NCBI Taxonomy" id="2136147"/>
    <lineage>
        <taxon>Bacteria</taxon>
        <taxon>Pseudomonadati</taxon>
        <taxon>Bacteroidota</taxon>
        <taxon>Bacteroidia</taxon>
        <taxon>Bacteroidales</taxon>
        <taxon>Bacteroidaceae</taxon>
        <taxon>Bacteroides</taxon>
    </lineage>
</organism>
<evidence type="ECO:0000313" key="1">
    <source>
        <dbReference type="EMBL" id="BEG99605.1"/>
    </source>
</evidence>
<evidence type="ECO:0008006" key="3">
    <source>
        <dbReference type="Google" id="ProtNLM"/>
    </source>
</evidence>
<dbReference type="Proteomes" id="UP001496674">
    <property type="component" value="Chromosome"/>
</dbReference>
<evidence type="ECO:0000313" key="2">
    <source>
        <dbReference type="Proteomes" id="UP001496674"/>
    </source>
</evidence>
<gene>
    <name evidence="1" type="ORF">BSYN_18700</name>
</gene>
<name>A0ABM8ICB2_9BACE</name>
<keyword evidence="2" id="KW-1185">Reference proteome</keyword>
<protein>
    <recommendedName>
        <fullName evidence="3">GLPGLI family protein</fullName>
    </recommendedName>
</protein>